<gene>
    <name evidence="2" type="ORF">LCGC14_0139840</name>
</gene>
<name>A0A0F9XIV1_9ZZZZ</name>
<dbReference type="AlphaFoldDB" id="A0A0F9XIV1"/>
<dbReference type="SUPFAM" id="SSF54593">
    <property type="entry name" value="Glyoxalase/Bleomycin resistance protein/Dihydroxybiphenyl dioxygenase"/>
    <property type="match status" value="1"/>
</dbReference>
<dbReference type="EMBL" id="LAZR01000048">
    <property type="protein sequence ID" value="KKN99191.1"/>
    <property type="molecule type" value="Genomic_DNA"/>
</dbReference>
<dbReference type="Pfam" id="PF00903">
    <property type="entry name" value="Glyoxalase"/>
    <property type="match status" value="1"/>
</dbReference>
<evidence type="ECO:0000313" key="2">
    <source>
        <dbReference type="EMBL" id="KKN99191.1"/>
    </source>
</evidence>
<dbReference type="CDD" id="cd07262">
    <property type="entry name" value="VOC_like"/>
    <property type="match status" value="1"/>
</dbReference>
<reference evidence="2" key="1">
    <citation type="journal article" date="2015" name="Nature">
        <title>Complex archaea that bridge the gap between prokaryotes and eukaryotes.</title>
        <authorList>
            <person name="Spang A."/>
            <person name="Saw J.H."/>
            <person name="Jorgensen S.L."/>
            <person name="Zaremba-Niedzwiedzka K."/>
            <person name="Martijn J."/>
            <person name="Lind A.E."/>
            <person name="van Eijk R."/>
            <person name="Schleper C."/>
            <person name="Guy L."/>
            <person name="Ettema T.J."/>
        </authorList>
    </citation>
    <scope>NUCLEOTIDE SEQUENCE</scope>
</reference>
<comment type="caution">
    <text evidence="2">The sequence shown here is derived from an EMBL/GenBank/DDBJ whole genome shotgun (WGS) entry which is preliminary data.</text>
</comment>
<evidence type="ECO:0000259" key="1">
    <source>
        <dbReference type="PROSITE" id="PS51819"/>
    </source>
</evidence>
<feature type="domain" description="VOC" evidence="1">
    <location>
        <begin position="1"/>
        <end position="124"/>
    </location>
</feature>
<dbReference type="InterPro" id="IPR037523">
    <property type="entry name" value="VOC_core"/>
</dbReference>
<dbReference type="InterPro" id="IPR004360">
    <property type="entry name" value="Glyas_Fos-R_dOase_dom"/>
</dbReference>
<dbReference type="Gene3D" id="3.10.180.10">
    <property type="entry name" value="2,3-Dihydroxybiphenyl 1,2-Dioxygenase, domain 1"/>
    <property type="match status" value="1"/>
</dbReference>
<organism evidence="2">
    <name type="scientific">marine sediment metagenome</name>
    <dbReference type="NCBI Taxonomy" id="412755"/>
    <lineage>
        <taxon>unclassified sequences</taxon>
        <taxon>metagenomes</taxon>
        <taxon>ecological metagenomes</taxon>
    </lineage>
</organism>
<protein>
    <recommendedName>
        <fullName evidence="1">VOC domain-containing protein</fullName>
    </recommendedName>
</protein>
<dbReference type="PANTHER" id="PTHR35006">
    <property type="entry name" value="GLYOXALASE FAMILY PROTEIN (AFU_ORTHOLOGUE AFUA_5G14830)"/>
    <property type="match status" value="1"/>
</dbReference>
<proteinExistence type="predicted"/>
<sequence length="126" mass="13026">MFSHIMLGANDIDASKTFYDATLGALGVQPGMVDAKGRCFYRTKTGVFALSKPIDGEAACNGNGSTIGFAADSPEAADAWHKAGLANGGSACEDPPGVREGAGIKMYLAYLRDPSGNKVCALHRVA</sequence>
<accession>A0A0F9XIV1</accession>
<dbReference type="InterPro" id="IPR029068">
    <property type="entry name" value="Glyas_Bleomycin-R_OHBP_Dase"/>
</dbReference>
<dbReference type="PROSITE" id="PS51819">
    <property type="entry name" value="VOC"/>
    <property type="match status" value="1"/>
</dbReference>
<dbReference type="PANTHER" id="PTHR35006:SF1">
    <property type="entry name" value="BLL2941 PROTEIN"/>
    <property type="match status" value="1"/>
</dbReference>